<keyword evidence="4 6" id="KW-0067">ATP-binding</keyword>
<proteinExistence type="inferred from homology"/>
<dbReference type="InterPro" id="IPR003593">
    <property type="entry name" value="AAA+_ATPase"/>
</dbReference>
<evidence type="ECO:0000256" key="1">
    <source>
        <dbReference type="ARBA" id="ARBA00005417"/>
    </source>
</evidence>
<evidence type="ECO:0000256" key="3">
    <source>
        <dbReference type="ARBA" id="ARBA00022741"/>
    </source>
</evidence>
<dbReference type="GO" id="GO:0005524">
    <property type="term" value="F:ATP binding"/>
    <property type="evidence" value="ECO:0007669"/>
    <property type="project" value="UniProtKB-KW"/>
</dbReference>
<dbReference type="InterPro" id="IPR017871">
    <property type="entry name" value="ABC_transporter-like_CS"/>
</dbReference>
<dbReference type="PANTHER" id="PTHR43776">
    <property type="entry name" value="TRANSPORT ATP-BINDING PROTEIN"/>
    <property type="match status" value="1"/>
</dbReference>
<dbReference type="Pfam" id="PF00005">
    <property type="entry name" value="ABC_tran"/>
    <property type="match status" value="1"/>
</dbReference>
<reference evidence="6 7" key="1">
    <citation type="submission" date="2021-01" db="EMBL/GenBank/DDBJ databases">
        <title>Whole genome shotgun sequence of Plantactinospora mayteni NBRC 109088.</title>
        <authorList>
            <person name="Komaki H."/>
            <person name="Tamura T."/>
        </authorList>
    </citation>
    <scope>NUCLEOTIDE SEQUENCE [LARGE SCALE GENOMIC DNA]</scope>
    <source>
        <strain evidence="6 7">NBRC 109088</strain>
    </source>
</reference>
<dbReference type="Pfam" id="PF08352">
    <property type="entry name" value="oligo_HPY"/>
    <property type="match status" value="1"/>
</dbReference>
<evidence type="ECO:0000256" key="2">
    <source>
        <dbReference type="ARBA" id="ARBA00022448"/>
    </source>
</evidence>
<dbReference type="Gene3D" id="3.40.50.300">
    <property type="entry name" value="P-loop containing nucleotide triphosphate hydrolases"/>
    <property type="match status" value="1"/>
</dbReference>
<keyword evidence="2" id="KW-0813">Transport</keyword>
<evidence type="ECO:0000313" key="7">
    <source>
        <dbReference type="Proteomes" id="UP000621500"/>
    </source>
</evidence>
<dbReference type="PROSITE" id="PS50893">
    <property type="entry name" value="ABC_TRANSPORTER_2"/>
    <property type="match status" value="1"/>
</dbReference>
<dbReference type="SMART" id="SM00382">
    <property type="entry name" value="AAA"/>
    <property type="match status" value="1"/>
</dbReference>
<dbReference type="PROSITE" id="PS00211">
    <property type="entry name" value="ABC_TRANSPORTER_1"/>
    <property type="match status" value="1"/>
</dbReference>
<organism evidence="6 7">
    <name type="scientific">Plantactinospora mayteni</name>
    <dbReference type="NCBI Taxonomy" id="566021"/>
    <lineage>
        <taxon>Bacteria</taxon>
        <taxon>Bacillati</taxon>
        <taxon>Actinomycetota</taxon>
        <taxon>Actinomycetes</taxon>
        <taxon>Micromonosporales</taxon>
        <taxon>Micromonosporaceae</taxon>
        <taxon>Plantactinospora</taxon>
    </lineage>
</organism>
<dbReference type="SUPFAM" id="SSF52540">
    <property type="entry name" value="P-loop containing nucleoside triphosphate hydrolases"/>
    <property type="match status" value="1"/>
</dbReference>
<keyword evidence="7" id="KW-1185">Reference proteome</keyword>
<evidence type="ECO:0000256" key="4">
    <source>
        <dbReference type="ARBA" id="ARBA00022840"/>
    </source>
</evidence>
<comment type="caution">
    <text evidence="6">The sequence shown here is derived from an EMBL/GenBank/DDBJ whole genome shotgun (WGS) entry which is preliminary data.</text>
</comment>
<dbReference type="Proteomes" id="UP000621500">
    <property type="component" value="Unassembled WGS sequence"/>
</dbReference>
<dbReference type="RefSeq" id="WP_203861753.1">
    <property type="nucleotide sequence ID" value="NZ_BAAAZQ010000023.1"/>
</dbReference>
<name>A0ABQ4F0J2_9ACTN</name>
<sequence length="268" mass="29509">MLEIAHVTAGYSRRRDQDHANVVEDVTMRIEPGEIVGLVGESGCGKTTLARVVTGLHRPSAGVVRFTGVDVHSLRGRALRAHRRHVQMVFQDPYLTLSPRQTVRQALVEPLRIHRIGDSRSRSARVDELLDLVGLDRRVGTRLPRQLSGGQQQRVAIARALALRPRLLVCDEPVTALDVSVQAKILNLLCDLRDRLGLACLFISHDLAVVRQLANRIAVMRDGRIVEQGPTLEITTDPCHPYTRELLAATPTIDTPVRHTAGSAARGA</sequence>
<dbReference type="InterPro" id="IPR013563">
    <property type="entry name" value="Oligopep_ABC_C"/>
</dbReference>
<dbReference type="EMBL" id="BONX01000053">
    <property type="protein sequence ID" value="GIH00443.1"/>
    <property type="molecule type" value="Genomic_DNA"/>
</dbReference>
<comment type="similarity">
    <text evidence="1">Belongs to the ABC transporter superfamily.</text>
</comment>
<dbReference type="InterPro" id="IPR003439">
    <property type="entry name" value="ABC_transporter-like_ATP-bd"/>
</dbReference>
<evidence type="ECO:0000259" key="5">
    <source>
        <dbReference type="PROSITE" id="PS50893"/>
    </source>
</evidence>
<dbReference type="InterPro" id="IPR027417">
    <property type="entry name" value="P-loop_NTPase"/>
</dbReference>
<dbReference type="InterPro" id="IPR050319">
    <property type="entry name" value="ABC_transp_ATP-bind"/>
</dbReference>
<evidence type="ECO:0000313" key="6">
    <source>
        <dbReference type="EMBL" id="GIH00443.1"/>
    </source>
</evidence>
<dbReference type="CDD" id="cd03257">
    <property type="entry name" value="ABC_NikE_OppD_transporters"/>
    <property type="match status" value="1"/>
</dbReference>
<feature type="domain" description="ABC transporter" evidence="5">
    <location>
        <begin position="2"/>
        <end position="247"/>
    </location>
</feature>
<gene>
    <name evidence="6" type="ORF">Pma05_70150</name>
</gene>
<accession>A0ABQ4F0J2</accession>
<protein>
    <submittedName>
        <fullName evidence="6">ABC transporter ATP-binding protein</fullName>
    </submittedName>
</protein>
<keyword evidence="3" id="KW-0547">Nucleotide-binding</keyword>
<dbReference type="PANTHER" id="PTHR43776:SF7">
    <property type="entry name" value="D,D-DIPEPTIDE TRANSPORT ATP-BINDING PROTEIN DDPF-RELATED"/>
    <property type="match status" value="1"/>
</dbReference>